<reference evidence="3" key="1">
    <citation type="submission" date="2022-11" db="UniProtKB">
        <authorList>
            <consortium name="WormBaseParasite"/>
        </authorList>
    </citation>
    <scope>IDENTIFICATION</scope>
</reference>
<dbReference type="Proteomes" id="UP000887563">
    <property type="component" value="Unplaced"/>
</dbReference>
<dbReference type="AlphaFoldDB" id="A0A914LSH8"/>
<evidence type="ECO:0000313" key="3">
    <source>
        <dbReference type="WBParaSite" id="Minc3s00761g16997"/>
    </source>
</evidence>
<keyword evidence="1" id="KW-1133">Transmembrane helix</keyword>
<evidence type="ECO:0000313" key="2">
    <source>
        <dbReference type="Proteomes" id="UP000887563"/>
    </source>
</evidence>
<protein>
    <submittedName>
        <fullName evidence="3">Uncharacterized protein</fullName>
    </submittedName>
</protein>
<feature type="transmembrane region" description="Helical" evidence="1">
    <location>
        <begin position="53"/>
        <end position="76"/>
    </location>
</feature>
<evidence type="ECO:0000256" key="1">
    <source>
        <dbReference type="SAM" id="Phobius"/>
    </source>
</evidence>
<name>A0A914LSH8_MELIC</name>
<keyword evidence="1" id="KW-0812">Transmembrane</keyword>
<dbReference type="WBParaSite" id="Minc3s00761g16997">
    <property type="protein sequence ID" value="Minc3s00761g16997"/>
    <property type="gene ID" value="Minc3s00761g16997"/>
</dbReference>
<sequence>MQTLRHIVRRDSSVSANFLPQNCEENNEQIRVLPVENKEENQQNNCSNSNANAMLFAVVLLLFVCIGPQAAARLLYEWHGIYHLNSVLYTCITQQVKLRKGGNWGRSNVRLKLECRTGRDSVQGFMRSHLEITSYKCQDRTSLFDSIDETLISNSNFKPHLKAKQFQNLSKSPLERAGYN</sequence>
<accession>A0A914LSH8</accession>
<proteinExistence type="predicted"/>
<organism evidence="2 3">
    <name type="scientific">Meloidogyne incognita</name>
    <name type="common">Southern root-knot nematode worm</name>
    <name type="synonym">Oxyuris incognita</name>
    <dbReference type="NCBI Taxonomy" id="6306"/>
    <lineage>
        <taxon>Eukaryota</taxon>
        <taxon>Metazoa</taxon>
        <taxon>Ecdysozoa</taxon>
        <taxon>Nematoda</taxon>
        <taxon>Chromadorea</taxon>
        <taxon>Rhabditida</taxon>
        <taxon>Tylenchina</taxon>
        <taxon>Tylenchomorpha</taxon>
        <taxon>Tylenchoidea</taxon>
        <taxon>Meloidogynidae</taxon>
        <taxon>Meloidogyninae</taxon>
        <taxon>Meloidogyne</taxon>
        <taxon>Meloidogyne incognita group</taxon>
    </lineage>
</organism>
<keyword evidence="2" id="KW-1185">Reference proteome</keyword>
<keyword evidence="1" id="KW-0472">Membrane</keyword>